<name>A0A7X3IJW1_9BACL</name>
<proteinExistence type="predicted"/>
<reference evidence="2 3" key="1">
    <citation type="submission" date="2019-12" db="EMBL/GenBank/DDBJ databases">
        <title>Paenibacillus sp. nov., an endophytic bacterium isolated from the stem of Dendrobium.</title>
        <authorList>
            <person name="Zhao R."/>
        </authorList>
    </citation>
    <scope>NUCLEOTIDE SEQUENCE [LARGE SCALE GENOMIC DNA]</scope>
    <source>
        <strain evidence="2 3">HJL G12</strain>
    </source>
</reference>
<dbReference type="GO" id="GO:0005737">
    <property type="term" value="C:cytoplasm"/>
    <property type="evidence" value="ECO:0007669"/>
    <property type="project" value="TreeGrafter"/>
</dbReference>
<sequence length="324" mass="35968">MKEVFVLGGTGFLGYYTVKELLQRGYDVSTISLPPMPAEDLFPSGVDCKLGDLNEMSDDEILNQLKGKYAFIYAAGADERVVPDAPAMKFFYEANVLPTQRLARLAKAAGVKKFVLFGSYFAHFTELWTDLNLKEHNAYPRTRLLQEEVAYMEGEGGMDVMTLRLPYIFGVMPGRTPLWTMFVDRVKDQSVVPVLGGGTAMVTVQQVAEAAVGAIENGKHRTGYAIGGINMKHSEFHQIIADLLGQTETKVVVMPLEQMKPAMQKMDEEALAHGKEHGIHIGDTADAQDRDAYTDPQDTMPVLGYKEYDVRAEMIETLKKCIKA</sequence>
<organism evidence="2 3">
    <name type="scientific">Paenibacillus dendrobii</name>
    <dbReference type="NCBI Taxonomy" id="2691084"/>
    <lineage>
        <taxon>Bacteria</taxon>
        <taxon>Bacillati</taxon>
        <taxon>Bacillota</taxon>
        <taxon>Bacilli</taxon>
        <taxon>Bacillales</taxon>
        <taxon>Paenibacillaceae</taxon>
        <taxon>Paenibacillus</taxon>
    </lineage>
</organism>
<dbReference type="SUPFAM" id="SSF51735">
    <property type="entry name" value="NAD(P)-binding Rossmann-fold domains"/>
    <property type="match status" value="1"/>
</dbReference>
<evidence type="ECO:0000313" key="3">
    <source>
        <dbReference type="Proteomes" id="UP000460318"/>
    </source>
</evidence>
<dbReference type="AlphaFoldDB" id="A0A7X3IJW1"/>
<feature type="domain" description="NAD-dependent epimerase/dehydratase" evidence="1">
    <location>
        <begin position="4"/>
        <end position="227"/>
    </location>
</feature>
<dbReference type="Pfam" id="PF01370">
    <property type="entry name" value="Epimerase"/>
    <property type="match status" value="1"/>
</dbReference>
<evidence type="ECO:0000313" key="2">
    <source>
        <dbReference type="EMBL" id="MWV45312.1"/>
    </source>
</evidence>
<dbReference type="EMBL" id="WUBI01000002">
    <property type="protein sequence ID" value="MWV45312.1"/>
    <property type="molecule type" value="Genomic_DNA"/>
</dbReference>
<comment type="caution">
    <text evidence="2">The sequence shown here is derived from an EMBL/GenBank/DDBJ whole genome shotgun (WGS) entry which is preliminary data.</text>
</comment>
<accession>A0A7X3IJW1</accession>
<protein>
    <submittedName>
        <fullName evidence="2">NAD-dependent epimerase/dehydratase family protein</fullName>
    </submittedName>
</protein>
<gene>
    <name evidence="2" type="ORF">GRF59_16955</name>
</gene>
<keyword evidence="3" id="KW-1185">Reference proteome</keyword>
<dbReference type="InterPro" id="IPR051783">
    <property type="entry name" value="NAD(P)-dependent_oxidoreduct"/>
</dbReference>
<evidence type="ECO:0000259" key="1">
    <source>
        <dbReference type="Pfam" id="PF01370"/>
    </source>
</evidence>
<dbReference type="GO" id="GO:0004029">
    <property type="term" value="F:aldehyde dehydrogenase (NAD+) activity"/>
    <property type="evidence" value="ECO:0007669"/>
    <property type="project" value="TreeGrafter"/>
</dbReference>
<dbReference type="PANTHER" id="PTHR48079:SF6">
    <property type="entry name" value="NAD(P)-BINDING DOMAIN-CONTAINING PROTEIN-RELATED"/>
    <property type="match status" value="1"/>
</dbReference>
<dbReference type="InterPro" id="IPR001509">
    <property type="entry name" value="Epimerase_deHydtase"/>
</dbReference>
<dbReference type="PANTHER" id="PTHR48079">
    <property type="entry name" value="PROTEIN YEEZ"/>
    <property type="match status" value="1"/>
</dbReference>
<dbReference type="InterPro" id="IPR036291">
    <property type="entry name" value="NAD(P)-bd_dom_sf"/>
</dbReference>
<dbReference type="Gene3D" id="3.40.50.720">
    <property type="entry name" value="NAD(P)-binding Rossmann-like Domain"/>
    <property type="match status" value="1"/>
</dbReference>
<dbReference type="Proteomes" id="UP000460318">
    <property type="component" value="Unassembled WGS sequence"/>
</dbReference>